<organism evidence="1 2">
    <name type="scientific">Gracilariopsis chorda</name>
    <dbReference type="NCBI Taxonomy" id="448386"/>
    <lineage>
        <taxon>Eukaryota</taxon>
        <taxon>Rhodophyta</taxon>
        <taxon>Florideophyceae</taxon>
        <taxon>Rhodymeniophycidae</taxon>
        <taxon>Gracilariales</taxon>
        <taxon>Gracilariaceae</taxon>
        <taxon>Gracilariopsis</taxon>
    </lineage>
</organism>
<dbReference type="OrthoDB" id="4157600at2759"/>
<dbReference type="EMBL" id="NBIV01000181">
    <property type="protein sequence ID" value="PXF41984.1"/>
    <property type="molecule type" value="Genomic_DNA"/>
</dbReference>
<evidence type="ECO:0000313" key="1">
    <source>
        <dbReference type="EMBL" id="PXF41984.1"/>
    </source>
</evidence>
<keyword evidence="2" id="KW-1185">Reference proteome</keyword>
<proteinExistence type="predicted"/>
<dbReference type="Gene3D" id="2.60.120.620">
    <property type="entry name" value="q2cbj1_9rhob like domain"/>
    <property type="match status" value="1"/>
</dbReference>
<comment type="caution">
    <text evidence="1">The sequence shown here is derived from an EMBL/GenBank/DDBJ whole genome shotgun (WGS) entry which is preliminary data.</text>
</comment>
<dbReference type="PANTHER" id="PTHR33099">
    <property type="entry name" value="FE2OG DIOXYGENASE DOMAIN-CONTAINING PROTEIN"/>
    <property type="match status" value="1"/>
</dbReference>
<dbReference type="PANTHER" id="PTHR33099:SF7">
    <property type="entry name" value="MYND-TYPE DOMAIN-CONTAINING PROTEIN"/>
    <property type="match status" value="1"/>
</dbReference>
<accession>A0A2V3IIR5</accession>
<reference evidence="1 2" key="1">
    <citation type="journal article" date="2018" name="Mol. Biol. Evol.">
        <title>Analysis of the draft genome of the red seaweed Gracilariopsis chorda provides insights into genome size evolution in Rhodophyta.</title>
        <authorList>
            <person name="Lee J."/>
            <person name="Yang E.C."/>
            <person name="Graf L."/>
            <person name="Yang J.H."/>
            <person name="Qiu H."/>
            <person name="Zel Zion U."/>
            <person name="Chan C.X."/>
            <person name="Stephens T.G."/>
            <person name="Weber A.P.M."/>
            <person name="Boo G.H."/>
            <person name="Boo S.M."/>
            <person name="Kim K.M."/>
            <person name="Shin Y."/>
            <person name="Jung M."/>
            <person name="Lee S.J."/>
            <person name="Yim H.S."/>
            <person name="Lee J.H."/>
            <person name="Bhattacharya D."/>
            <person name="Yoon H.S."/>
        </authorList>
    </citation>
    <scope>NUCLEOTIDE SEQUENCE [LARGE SCALE GENOMIC DNA]</scope>
    <source>
        <strain evidence="1 2">SKKU-2015</strain>
        <tissue evidence="1">Whole body</tissue>
    </source>
</reference>
<name>A0A2V3IIR5_9FLOR</name>
<dbReference type="AlphaFoldDB" id="A0A2V3IIR5"/>
<sequence>MTDEHQVRETLNDAISSIKTVCTFAIGGVANLPLPRLRVERAGSISLPLQESHINFIITASEQAPFRKGAQTVVDTAVRNCRQVDANKVTVGLSWQTAIHQLAVQSATSLGVHSCKVVPRLYKLIVYPPGGFFKPHQDTEKEPAMFATLVIQIPSQFEGGNLIVNHKNDRKFFNLIKKAIPGFIQPLSMATVNTSSKQ</sequence>
<evidence type="ECO:0008006" key="3">
    <source>
        <dbReference type="Google" id="ProtNLM"/>
    </source>
</evidence>
<dbReference type="Proteomes" id="UP000247409">
    <property type="component" value="Unassembled WGS sequence"/>
</dbReference>
<gene>
    <name evidence="1" type="ORF">BWQ96_08291</name>
</gene>
<evidence type="ECO:0000313" key="2">
    <source>
        <dbReference type="Proteomes" id="UP000247409"/>
    </source>
</evidence>
<protein>
    <recommendedName>
        <fullName evidence="3">Prolyl 4-hydroxylase alpha subunit Fe(2+) 2OG dioxygenase domain-containing protein</fullName>
    </recommendedName>
</protein>